<keyword evidence="6" id="KW-0272">Extracellular matrix</keyword>
<feature type="non-terminal residue" evidence="23">
    <location>
        <position position="2476"/>
    </location>
</feature>
<keyword evidence="8" id="KW-0677">Repeat</keyword>
<evidence type="ECO:0000256" key="10">
    <source>
        <dbReference type="ARBA" id="ARBA00023136"/>
    </source>
</evidence>
<evidence type="ECO:0000256" key="11">
    <source>
        <dbReference type="ARBA" id="ARBA00023157"/>
    </source>
</evidence>
<evidence type="ECO:0000259" key="19">
    <source>
        <dbReference type="PROSITE" id="PS50025"/>
    </source>
</evidence>
<dbReference type="InterPro" id="IPR007110">
    <property type="entry name" value="Ig-like_dom"/>
</dbReference>
<dbReference type="Pfam" id="PF00008">
    <property type="entry name" value="EGF"/>
    <property type="match status" value="1"/>
</dbReference>
<dbReference type="Pfam" id="PF24973">
    <property type="entry name" value="EGF_LMN_ATRN"/>
    <property type="match status" value="1"/>
</dbReference>
<evidence type="ECO:0000256" key="2">
    <source>
        <dbReference type="ARBA" id="ARBA00004302"/>
    </source>
</evidence>
<keyword evidence="14" id="KW-0393">Immunoglobulin domain</keyword>
<keyword evidence="15" id="KW-0245">EGF-like domain</keyword>
<dbReference type="PROSITE" id="PS50025">
    <property type="entry name" value="LAM_G_DOMAIN"/>
    <property type="match status" value="2"/>
</dbReference>
<gene>
    <name evidence="23" type="primary">perl</name>
</gene>
<evidence type="ECO:0000256" key="3">
    <source>
        <dbReference type="ARBA" id="ARBA00006373"/>
    </source>
</evidence>
<feature type="domain" description="Ig-like" evidence="22">
    <location>
        <begin position="1535"/>
        <end position="1619"/>
    </location>
</feature>
<dbReference type="Gene3D" id="2.60.120.200">
    <property type="match status" value="2"/>
</dbReference>
<evidence type="ECO:0000256" key="18">
    <source>
        <dbReference type="SAM" id="MobiDB-lite"/>
    </source>
</evidence>
<dbReference type="SMART" id="SM00180">
    <property type="entry name" value="EGF_Lam"/>
    <property type="match status" value="4"/>
</dbReference>
<feature type="domain" description="Laminin G" evidence="19">
    <location>
        <begin position="1965"/>
        <end position="2143"/>
    </location>
</feature>
<dbReference type="EMBL" id="KP995436">
    <property type="protein sequence ID" value="AKE31566.1"/>
    <property type="molecule type" value="Genomic_DNA"/>
</dbReference>
<dbReference type="SUPFAM" id="SSF48726">
    <property type="entry name" value="Immunoglobulin"/>
    <property type="match status" value="13"/>
</dbReference>
<evidence type="ECO:0000256" key="4">
    <source>
        <dbReference type="ARBA" id="ARBA00022475"/>
    </source>
</evidence>
<feature type="domain" description="Ig-like" evidence="22">
    <location>
        <begin position="1791"/>
        <end position="1875"/>
    </location>
</feature>
<evidence type="ECO:0000259" key="20">
    <source>
        <dbReference type="PROSITE" id="PS50026"/>
    </source>
</evidence>
<dbReference type="InterPro" id="IPR000742">
    <property type="entry name" value="EGF"/>
</dbReference>
<dbReference type="CDD" id="cd00055">
    <property type="entry name" value="EGF_Lam"/>
    <property type="match status" value="3"/>
</dbReference>
<dbReference type="PANTHER" id="PTHR10075:SF100">
    <property type="entry name" value="FASCICLIN-2"/>
    <property type="match status" value="1"/>
</dbReference>
<feature type="domain" description="Ig-like" evidence="22">
    <location>
        <begin position="969"/>
        <end position="1055"/>
    </location>
</feature>
<dbReference type="PROSITE" id="PS50026">
    <property type="entry name" value="EGF_3"/>
    <property type="match status" value="3"/>
</dbReference>
<dbReference type="FunFam" id="2.10.25.10:FF:000033">
    <property type="entry name" value="Laminin subunit alpha 2"/>
    <property type="match status" value="1"/>
</dbReference>
<dbReference type="Gene3D" id="2.10.25.10">
    <property type="entry name" value="Laminin"/>
    <property type="match status" value="6"/>
</dbReference>
<dbReference type="SMART" id="SM00409">
    <property type="entry name" value="IG"/>
    <property type="match status" value="13"/>
</dbReference>
<keyword evidence="4" id="KW-1003">Cell membrane</keyword>
<feature type="domain" description="EGF-like" evidence="20">
    <location>
        <begin position="2179"/>
        <end position="2215"/>
    </location>
</feature>
<dbReference type="GO" id="GO:0030154">
    <property type="term" value="P:cell differentiation"/>
    <property type="evidence" value="ECO:0007669"/>
    <property type="project" value="UniProtKB-ARBA"/>
</dbReference>
<feature type="domain" description="Ig-like" evidence="22">
    <location>
        <begin position="1350"/>
        <end position="1451"/>
    </location>
</feature>
<feature type="domain" description="Ig-like" evidence="22">
    <location>
        <begin position="1158"/>
        <end position="1240"/>
    </location>
</feature>
<reference evidence="23" key="1">
    <citation type="journal article" date="2015" name="PLoS ONE">
        <title>Evolution of the Perlecan/HSPG2 Gene and Its Activation in Regenerating Nematostella vectensis.</title>
        <authorList>
            <person name="Warren C.R."/>
            <person name="Kassir E."/>
            <person name="Spurlin J."/>
            <person name="Martinez J."/>
            <person name="Putnam N.H."/>
            <person name="Farach-Carson M.C."/>
        </authorList>
    </citation>
    <scope>NUCLEOTIDE SEQUENCE</scope>
</reference>
<dbReference type="PRINTS" id="PR00261">
    <property type="entry name" value="LDLRECEPTOR"/>
</dbReference>
<evidence type="ECO:0000256" key="15">
    <source>
        <dbReference type="PROSITE-ProRule" id="PRU00076"/>
    </source>
</evidence>
<keyword evidence="12" id="KW-0325">Glycoprotein</keyword>
<evidence type="ECO:0000256" key="13">
    <source>
        <dbReference type="ARBA" id="ARBA00023292"/>
    </source>
</evidence>
<keyword evidence="10" id="KW-0472">Membrane</keyword>
<dbReference type="SMART" id="SM00408">
    <property type="entry name" value="IGc2"/>
    <property type="match status" value="13"/>
</dbReference>
<feature type="domain" description="EGF-like" evidence="20">
    <location>
        <begin position="2402"/>
        <end position="2438"/>
    </location>
</feature>
<evidence type="ECO:0000256" key="17">
    <source>
        <dbReference type="PROSITE-ProRule" id="PRU00460"/>
    </source>
</evidence>
<evidence type="ECO:0000313" key="23">
    <source>
        <dbReference type="EMBL" id="AKE31566.1"/>
    </source>
</evidence>
<evidence type="ECO:0000256" key="12">
    <source>
        <dbReference type="ARBA" id="ARBA00023180"/>
    </source>
</evidence>
<feature type="disulfide bond" evidence="15">
    <location>
        <begin position="2428"/>
        <end position="2437"/>
    </location>
</feature>
<dbReference type="PANTHER" id="PTHR10075">
    <property type="entry name" value="BASIGIN RELATED"/>
    <property type="match status" value="1"/>
</dbReference>
<name>A0A0F6QLW1_NEMVE</name>
<feature type="domain" description="Ig-like" evidence="22">
    <location>
        <begin position="1065"/>
        <end position="1150"/>
    </location>
</feature>
<dbReference type="PROSITE" id="PS50027">
    <property type="entry name" value="EGF_LAM_2"/>
    <property type="match status" value="1"/>
</dbReference>
<keyword evidence="5" id="KW-0964">Secreted</keyword>
<dbReference type="InterPro" id="IPR056863">
    <property type="entry name" value="LMN_ATRN_NET-like_EGF"/>
</dbReference>
<dbReference type="PROSITE" id="PS01209">
    <property type="entry name" value="LDLRA_1"/>
    <property type="match status" value="2"/>
</dbReference>
<feature type="domain" description="Ig-like" evidence="22">
    <location>
        <begin position="877"/>
        <end position="960"/>
    </location>
</feature>
<dbReference type="FunFam" id="2.60.40.10:FF:000032">
    <property type="entry name" value="palladin isoform X1"/>
    <property type="match status" value="2"/>
</dbReference>
<dbReference type="SMART" id="SM00179">
    <property type="entry name" value="EGF_CA"/>
    <property type="match status" value="3"/>
</dbReference>
<dbReference type="Pfam" id="PF00054">
    <property type="entry name" value="Laminin_G_1"/>
    <property type="match status" value="1"/>
</dbReference>
<evidence type="ECO:0000256" key="14">
    <source>
        <dbReference type="ARBA" id="ARBA00023319"/>
    </source>
</evidence>
<feature type="disulfide bond" evidence="15">
    <location>
        <begin position="2205"/>
        <end position="2214"/>
    </location>
</feature>
<dbReference type="InterPro" id="IPR036055">
    <property type="entry name" value="LDL_receptor-like_sf"/>
</dbReference>
<dbReference type="InterPro" id="IPR002172">
    <property type="entry name" value="LDrepeatLR_classA_rpt"/>
</dbReference>
<evidence type="ECO:0000256" key="1">
    <source>
        <dbReference type="ARBA" id="ARBA00004236"/>
    </source>
</evidence>
<dbReference type="GO" id="GO:0005604">
    <property type="term" value="C:basement membrane"/>
    <property type="evidence" value="ECO:0007669"/>
    <property type="project" value="UniProtKB-SubCell"/>
</dbReference>
<feature type="disulfide bond" evidence="17">
    <location>
        <begin position="556"/>
        <end position="565"/>
    </location>
</feature>
<comment type="subcellular location">
    <subcellularLocation>
        <location evidence="1">Cell membrane</location>
    </subcellularLocation>
    <subcellularLocation>
        <location evidence="2">Secreted</location>
        <location evidence="2">Extracellular space</location>
        <location evidence="2">Extracellular matrix</location>
        <location evidence="2">Basement membrane</location>
    </subcellularLocation>
</comment>
<feature type="domain" description="Laminin EGF-like" evidence="21">
    <location>
        <begin position="538"/>
        <end position="586"/>
    </location>
</feature>
<dbReference type="GO" id="GO:0005886">
    <property type="term" value="C:plasma membrane"/>
    <property type="evidence" value="ECO:0007669"/>
    <property type="project" value="UniProtKB-SubCell"/>
</dbReference>
<comment type="similarity">
    <text evidence="3">Belongs to the EGF domain peptide family.</text>
</comment>
<evidence type="ECO:0000256" key="8">
    <source>
        <dbReference type="ARBA" id="ARBA00022737"/>
    </source>
</evidence>
<dbReference type="FunFam" id="2.60.40.10:FF:000005">
    <property type="entry name" value="Neuronal cell adhesion molecule"/>
    <property type="match status" value="1"/>
</dbReference>
<dbReference type="InterPro" id="IPR002049">
    <property type="entry name" value="LE_dom"/>
</dbReference>
<evidence type="ECO:0000256" key="9">
    <source>
        <dbReference type="ARBA" id="ARBA00022869"/>
    </source>
</evidence>
<dbReference type="Pfam" id="PF00053">
    <property type="entry name" value="EGF_laminin"/>
    <property type="match status" value="1"/>
</dbReference>
<feature type="disulfide bond" evidence="16">
    <location>
        <begin position="177"/>
        <end position="192"/>
    </location>
</feature>
<protein>
    <submittedName>
        <fullName evidence="23">Perl</fullName>
    </submittedName>
</protein>
<dbReference type="InterPro" id="IPR013783">
    <property type="entry name" value="Ig-like_fold"/>
</dbReference>
<dbReference type="InterPro" id="IPR023415">
    <property type="entry name" value="LDLR_class-A_CS"/>
</dbReference>
<keyword evidence="13 17" id="KW-0424">Laminin EGF-like domain</keyword>
<dbReference type="InterPro" id="IPR036179">
    <property type="entry name" value="Ig-like_dom_sf"/>
</dbReference>
<feature type="domain" description="Ig-like" evidence="22">
    <location>
        <begin position="1879"/>
        <end position="1961"/>
    </location>
</feature>
<dbReference type="FunFam" id="2.10.25.10:FF:000188">
    <property type="entry name" value="Laminin subunit gamma 2"/>
    <property type="match status" value="1"/>
</dbReference>
<feature type="domain" description="Ig-like" evidence="22">
    <location>
        <begin position="1461"/>
        <end position="1533"/>
    </location>
</feature>
<dbReference type="PROSITE" id="PS50068">
    <property type="entry name" value="LDLRA_2"/>
    <property type="match status" value="1"/>
</dbReference>
<evidence type="ECO:0000259" key="21">
    <source>
        <dbReference type="PROSITE" id="PS50027"/>
    </source>
</evidence>
<dbReference type="InterPro" id="IPR003599">
    <property type="entry name" value="Ig_sub"/>
</dbReference>
<feature type="domain" description="Ig-like" evidence="22">
    <location>
        <begin position="270"/>
        <end position="361"/>
    </location>
</feature>
<dbReference type="Gene3D" id="2.60.40.10">
    <property type="entry name" value="Immunoglobulins"/>
    <property type="match status" value="13"/>
</dbReference>
<evidence type="ECO:0000256" key="16">
    <source>
        <dbReference type="PROSITE-ProRule" id="PRU00124"/>
    </source>
</evidence>
<dbReference type="Pfam" id="PF07679">
    <property type="entry name" value="I-set"/>
    <property type="match status" value="3"/>
</dbReference>
<feature type="non-terminal residue" evidence="23">
    <location>
        <position position="1"/>
    </location>
</feature>
<dbReference type="Pfam" id="PF02210">
    <property type="entry name" value="Laminin_G_2"/>
    <property type="match status" value="1"/>
</dbReference>
<dbReference type="PROSITE" id="PS50835">
    <property type="entry name" value="IG_LIKE"/>
    <property type="match status" value="13"/>
</dbReference>
<evidence type="ECO:0000256" key="7">
    <source>
        <dbReference type="ARBA" id="ARBA00022729"/>
    </source>
</evidence>
<dbReference type="CDD" id="cd00110">
    <property type="entry name" value="LamG"/>
    <property type="match status" value="2"/>
</dbReference>
<sequence length="2476" mass="267235">CVPREAISCFSVVTCFSRLHRSPFADDIDDNIIKVQSSRCGTERNDTERHDTERDGTGRNSPALNGMIRDGTEQCGTERDDTGPCKTTGYRWKQYCVQLWSPSRDRHLYYSTAGSCPVSTCVNMGPVEPPQRKGRLPQYARDKLLELQNKFDSPPGCGNGEFYCGVPGECVPQTLRCNGQMDCRDASDEQDCTPRPCTAEEHKCNNYRCVSLVYLCDGDDDCHIKHIPHGGYFYCGTGPKGEISCINKALRCNGIYDCSVTGWDEDGCPPEVSVTPAITTNIAIGSTYYCTCVATGIYPTQSYAWLHNGKPLNASGRITIETFDGKSSLEVINATREDSGSYACVAENIKGTGNPSEPSCQLQVRPGEACKPPQFNSIAISESECHDCFCMGRTDQRINNSVIVEIFIQSLMVISADIFLALAAIRCPSSEKVSSVASEYVVSTPSGPTLITNVQTTKAPTTILTGKGQYVGHTHHWHVEQCACPRGYTGPSCEVGFLLFLLSLSTYPMIFLICSSFCSAGHYVVRTGNPFTDICIPCQCHGHSDQCDANTGICNCTHNTEGPYCSRCKAGFYGDPTAGTTNDCRSCPCPLTQPSNFSPTCFLGGDGKPTCDNCSREYTGRNCERCAPVQCLHKCACPPGYSGLSCEVGEHANSLFTISILHPLSCLTSFAFCRFSSTCFLDKDGKQTCDNCQLGYKGRNCERYEKFILVSFVCKGCVARCKGHVARCKGCVARCKGCVARCKGCVARCKGCVARCKGCVARCKGCVARCKYAHFSPQFQNCDHNTAGDRCEKCASGFYGDATQGTPVDCKPCSCPLTIASNQFSPTCRIDSDGAPTCTACRPGYTGRDCGRCVHGYSGNPRSPGGKCEKVASELLPKAVMWPLYRRDSEGTTTIFYCLSDGKRPLAVTWSRNDDRPVPPRALADSRALRIPNVSKGDEGVYVCTVKNAYGQHTAKGRLSVLGARPREPIVVSVSPKTLNLASRQTARFVCRAKSKTYATVKWSKGLKGTLPSGATDKDGVLTIPYATRIHTGIYTCTGSNQYSYDQNSVQLRVAGRFASAPIEPQVSILPRFMTVDEGEVVQFRCTASGFPSPVIQWLGGPGGQLPKESVISDENRVLTIPQAKKAHEGEYFCTARNEGGVGTMRTMLYVRAAGSIPVISVKPKSLTVTEGDDAEFECKATGNPVPSIRWARVEGSFPDGATTINGVLRIERARMKDEGTFVCTAANRFGAVADSASLVVEKGNFIKKRTNTATTSVPPTAQADPKSQRVHEGAMAIITCKTTGVPKPSLKWNRVGGVLNSNHVIQTNQLGIVNVTEQDEGMYVCMGRIRGEGVQQATSVLEVISNVFPVVSIQPSPQQTVAGGETVVFRCAVNAGMPPPFITWSRDGQPINNTQDNSTAHVIEGNVLKIPHAFDSDSGRYACRATNLLGTAEAIAVLNVKAAEPQVTVSPSRQHYVATGRQVELLCTVTGYPVPSIEWIVPNRTGLSPSLVKVAQGVLKIVIENVTSPYEGRYRCMAKNNLGTAEEVVQLFGPNNVSVQPVNQKVVKGNTATFNCTASGVPTPQLVWERLGAKMPETAMTSDKGLLTIESVGADDSGEYECIATNSEGSERVLAKLEVIPPDVAVSPQQVSINLGRPFRLFCVSNPPLPLTWSKVNGTISNSSVVVGGVLIVQEAIIQDTGKYRCHASNIAGSDEGFAMVTVLGAPEADVSPVSHVASIGSNVTFTCNATGIPEPVYTWTKENNNLPDNHVVDQGRLTIYDLSAVDQGRYMCTSANAAGYAQRDISLTIEVTIVDGTSVKTVPVGANLTLECIGTGIPKPSIQWNPVEGSLPIGIVVEEGLLHITNAKSSFGGAYRCTVTNTVGSVQSQIVVFVQITKVTITPPVVKIKEGEPAELTCIASGSPAPETQWRRLNGSLPVTHSIKGGRLQLMNVTHEDAGMYICRATNKEGTAEGFATIKIKTVPRFEQSPSSYMVLPTLTKQTLNFTIEIFFSPEIADGIIIYNDQIENGTVGDYISFGMSDGFAEFRFDLGSAGPAIIRSHQQLTLYQWYTVVLTRQESEGTLQVDSQPVRRGSSKGKSTGLNLNQNMFLGGVANYSKIDRFSGFNRGFIGCISYIKVDNNTIRFDKSLEKVGVTDCEPCLTKPCKNAGTCSDTRDHVGFTCHCRPGYKGRTCEGVGERCSPGVCNKGRCVNRGDTGFDCLCPVGFKGDRCQEPGSVIETPQFDVKSFMSFPGIQGALLKIKLSMRFMANDASDGLLLYNGQRLHPNRGDFVSIAIVGGNVEFRYDLGYGRAVIRSKKNITVGQWHTVVAERYRRDGSLILDSEPAVKSQAPCCSVGLNLALPLYVGGVLNFETIDTDKVGVNRGFKGCISDVAVDDNPIDLINSYVKHRGIEQCTECLLPCQIEPCVNNGTCIPRGQTGYMCACGDGFTGKNCEFPLVGPGKNRTCMNGGLPFPPSGRVCDCPVGYAGKRCE</sequence>
<dbReference type="InterPro" id="IPR001881">
    <property type="entry name" value="EGF-like_Ca-bd_dom"/>
</dbReference>
<dbReference type="InterPro" id="IPR001791">
    <property type="entry name" value="Laminin_G"/>
</dbReference>
<feature type="domain" description="Ig-like" evidence="22">
    <location>
        <begin position="1708"/>
        <end position="1790"/>
    </location>
</feature>
<dbReference type="CDD" id="cd00054">
    <property type="entry name" value="EGF_CA"/>
    <property type="match status" value="2"/>
</dbReference>
<comment type="caution">
    <text evidence="15">Lacks conserved residue(s) required for the propagation of feature annotation.</text>
</comment>
<dbReference type="SUPFAM" id="SSF57424">
    <property type="entry name" value="LDL receptor-like module"/>
    <property type="match status" value="1"/>
</dbReference>
<evidence type="ECO:0000256" key="6">
    <source>
        <dbReference type="ARBA" id="ARBA00022530"/>
    </source>
</evidence>
<dbReference type="Pfam" id="PF00057">
    <property type="entry name" value="Ldl_recept_a"/>
    <property type="match status" value="1"/>
</dbReference>
<dbReference type="SMART" id="SM00192">
    <property type="entry name" value="LDLa"/>
    <property type="match status" value="3"/>
</dbReference>
<dbReference type="PROSITE" id="PS01248">
    <property type="entry name" value="EGF_LAM_1"/>
    <property type="match status" value="1"/>
</dbReference>
<organism evidence="23">
    <name type="scientific">Nematostella vectensis</name>
    <name type="common">Starlet sea anemone</name>
    <dbReference type="NCBI Taxonomy" id="45351"/>
    <lineage>
        <taxon>Eukaryota</taxon>
        <taxon>Metazoa</taxon>
        <taxon>Cnidaria</taxon>
        <taxon>Anthozoa</taxon>
        <taxon>Hexacorallia</taxon>
        <taxon>Actiniaria</taxon>
        <taxon>Edwardsiidae</taxon>
        <taxon>Nematostella</taxon>
    </lineage>
</organism>
<dbReference type="InterPro" id="IPR013098">
    <property type="entry name" value="Ig_I-set"/>
</dbReference>
<evidence type="ECO:0000256" key="5">
    <source>
        <dbReference type="ARBA" id="ARBA00022525"/>
    </source>
</evidence>
<evidence type="ECO:0000259" key="22">
    <source>
        <dbReference type="PROSITE" id="PS50835"/>
    </source>
</evidence>
<feature type="domain" description="Ig-like" evidence="22">
    <location>
        <begin position="1623"/>
        <end position="1703"/>
    </location>
</feature>
<dbReference type="Gene3D" id="4.10.400.10">
    <property type="entry name" value="Low-density Lipoprotein Receptor"/>
    <property type="match status" value="3"/>
</dbReference>
<dbReference type="PROSITE" id="PS01186">
    <property type="entry name" value="EGF_2"/>
    <property type="match status" value="4"/>
</dbReference>
<accession>A0A0F6QLW1</accession>
<feature type="domain" description="EGF-like" evidence="20">
    <location>
        <begin position="2139"/>
        <end position="2177"/>
    </location>
</feature>
<feature type="disulfide bond" evidence="15">
    <location>
        <begin position="2183"/>
        <end position="2193"/>
    </location>
</feature>
<feature type="compositionally biased region" description="Basic and acidic residues" evidence="18">
    <location>
        <begin position="70"/>
        <end position="80"/>
    </location>
</feature>
<dbReference type="SMART" id="SM00181">
    <property type="entry name" value="EGF"/>
    <property type="match status" value="8"/>
</dbReference>
<dbReference type="InterPro" id="IPR013320">
    <property type="entry name" value="ConA-like_dom_sf"/>
</dbReference>
<dbReference type="InterPro" id="IPR003598">
    <property type="entry name" value="Ig_sub2"/>
</dbReference>
<feature type="domain" description="Ig-like" evidence="22">
    <location>
        <begin position="1260"/>
        <end position="1342"/>
    </location>
</feature>
<dbReference type="SMART" id="SM00282">
    <property type="entry name" value="LamG"/>
    <property type="match status" value="2"/>
</dbReference>
<dbReference type="FunFam" id="2.60.40.10:FF:000107">
    <property type="entry name" value="Myosin, light chain kinase a"/>
    <property type="match status" value="1"/>
</dbReference>
<feature type="disulfide bond" evidence="15">
    <location>
        <begin position="2148"/>
        <end position="2165"/>
    </location>
</feature>
<proteinExistence type="inferred from homology"/>
<dbReference type="SUPFAM" id="SSF57196">
    <property type="entry name" value="EGF/Laminin"/>
    <property type="match status" value="5"/>
</dbReference>
<dbReference type="Pfam" id="PF13927">
    <property type="entry name" value="Ig_3"/>
    <property type="match status" value="10"/>
</dbReference>
<feature type="compositionally biased region" description="Basic and acidic residues" evidence="18">
    <location>
        <begin position="41"/>
        <end position="57"/>
    </location>
</feature>
<dbReference type="CDD" id="cd00112">
    <property type="entry name" value="LDLa"/>
    <property type="match status" value="3"/>
</dbReference>
<feature type="domain" description="Laminin G" evidence="19">
    <location>
        <begin position="2221"/>
        <end position="2401"/>
    </location>
</feature>
<dbReference type="PROSITE" id="PS00022">
    <property type="entry name" value="EGF_1"/>
    <property type="match status" value="3"/>
</dbReference>
<feature type="region of interest" description="Disordered" evidence="18">
    <location>
        <begin position="38"/>
        <end position="80"/>
    </location>
</feature>
<dbReference type="GO" id="GO:0005509">
    <property type="term" value="F:calcium ion binding"/>
    <property type="evidence" value="ECO:0007669"/>
    <property type="project" value="InterPro"/>
</dbReference>
<keyword evidence="9" id="KW-0084">Basement membrane</keyword>
<dbReference type="SUPFAM" id="SSF49899">
    <property type="entry name" value="Concanavalin A-like lectins/glucanases"/>
    <property type="match status" value="2"/>
</dbReference>
<keyword evidence="11 15" id="KW-1015">Disulfide bond</keyword>
<feature type="disulfide bond" evidence="15">
    <location>
        <begin position="2167"/>
        <end position="2176"/>
    </location>
</feature>
<keyword evidence="7" id="KW-0732">Signal</keyword>